<dbReference type="Proteomes" id="UP000008461">
    <property type="component" value="Chromosome"/>
</dbReference>
<dbReference type="InterPro" id="IPR024361">
    <property type="entry name" value="BACON"/>
</dbReference>
<accession>F4KW75</accession>
<dbReference type="InterPro" id="IPR000601">
    <property type="entry name" value="PKD_dom"/>
</dbReference>
<organism evidence="3 4">
    <name type="scientific">Haliscomenobacter hydrossis (strain ATCC 27775 / DSM 1100 / LMG 10767 / O)</name>
    <dbReference type="NCBI Taxonomy" id="760192"/>
    <lineage>
        <taxon>Bacteria</taxon>
        <taxon>Pseudomonadati</taxon>
        <taxon>Bacteroidota</taxon>
        <taxon>Saprospiria</taxon>
        <taxon>Saprospirales</taxon>
        <taxon>Haliscomenobacteraceae</taxon>
        <taxon>Haliscomenobacter</taxon>
    </lineage>
</organism>
<dbReference type="KEGG" id="hhy:Halhy_1368"/>
<evidence type="ECO:0000256" key="1">
    <source>
        <dbReference type="SAM" id="SignalP"/>
    </source>
</evidence>
<evidence type="ECO:0000259" key="2">
    <source>
        <dbReference type="PROSITE" id="PS50093"/>
    </source>
</evidence>
<dbReference type="InterPro" id="IPR026444">
    <property type="entry name" value="Secre_tail"/>
</dbReference>
<name>F4KW75_HALH1</name>
<feature type="domain" description="PKD" evidence="2">
    <location>
        <begin position="527"/>
        <end position="576"/>
    </location>
</feature>
<dbReference type="EMBL" id="CP002691">
    <property type="protein sequence ID" value="AEE49263.1"/>
    <property type="molecule type" value="Genomic_DNA"/>
</dbReference>
<dbReference type="eggNOG" id="COG3291">
    <property type="taxonomic scope" value="Bacteria"/>
</dbReference>
<dbReference type="STRING" id="760192.Halhy_1368"/>
<feature type="chain" id="PRO_5003310319" description="PKD domain-containing protein" evidence="1">
    <location>
        <begin position="22"/>
        <end position="676"/>
    </location>
</feature>
<dbReference type="InterPro" id="IPR035986">
    <property type="entry name" value="PKD_dom_sf"/>
</dbReference>
<dbReference type="NCBIfam" id="TIGR04183">
    <property type="entry name" value="Por_Secre_tail"/>
    <property type="match status" value="1"/>
</dbReference>
<keyword evidence="1" id="KW-0732">Signal</keyword>
<feature type="signal peptide" evidence="1">
    <location>
        <begin position="1"/>
        <end position="21"/>
    </location>
</feature>
<dbReference type="PROSITE" id="PS50093">
    <property type="entry name" value="PKD"/>
    <property type="match status" value="1"/>
</dbReference>
<sequence length="676" mass="74317">MRNKLSTLFTLVLLLSSQIWALAQTIREIEINPANPVAGQSFTVTLKGDFPSACYSLNYVNATISAGNYLDLNIQVNQSAGPCAAVVTPFTFTRTFHGGLNTPGFYCLRFFGGLNVNTSDSKCFNVLPPPHYGTICNVSFPTIYCGSTVSGNNNFEPNRLTYYECEYGDRELKSGEKVYRLEVDRYTEVRLDMKILDNVDLDMFLIKEVCKPNQPYYKVKPYDCLAQAKINPVNSKERNIEINLEVGSYLVIIDGETNYDRGRFTLTTECGYRDLCTKAAIVNCGDKLLNQSTINGRNDVWSYTCGTGVFESEGNDRVYKIKLDKPTKLFVEMNILSSGQDLQLTLIKGEICPDLYREVHSVPAEFCLGRSPESGAKSNRRTILQDLPAGTYYIAVDARMAMTQGNYNIFFQCDPVPCGLSVVPSVLDFTSAGGAKTLTINTSRGFSTYPTQSWLDLSPRSANTGGTTKVSVLRKSDSGSRQESITFTCGTESQTVLVTQAGSCKPNAFFTVSKSTNQVIISAPAQDSSTYSWKFSNGQTSNKAVDTIDLLAGVYRLCLTVTNKCGTATSCQLVRVAGFATASDLSSLERPKLSQARLYPNPTNGEAFVEFDLPQAGRAQIQVFDLSGREVSKGMSLQLDKGVNQTKLSVDPLQRGVYLVRVTLAEGSWTEKLVVE</sequence>
<dbReference type="Gene3D" id="2.60.40.10">
    <property type="entry name" value="Immunoglobulins"/>
    <property type="match status" value="2"/>
</dbReference>
<gene>
    <name evidence="3" type="ordered locus">Halhy_1368</name>
</gene>
<protein>
    <recommendedName>
        <fullName evidence="2">PKD domain-containing protein</fullName>
    </recommendedName>
</protein>
<evidence type="ECO:0000313" key="3">
    <source>
        <dbReference type="EMBL" id="AEE49263.1"/>
    </source>
</evidence>
<dbReference type="CDD" id="cd14948">
    <property type="entry name" value="BACON"/>
    <property type="match status" value="1"/>
</dbReference>
<evidence type="ECO:0000313" key="4">
    <source>
        <dbReference type="Proteomes" id="UP000008461"/>
    </source>
</evidence>
<dbReference type="OrthoDB" id="5500612at2"/>
<dbReference type="Gene3D" id="2.60.120.380">
    <property type="match status" value="1"/>
</dbReference>
<dbReference type="HOGENOM" id="CLU_406408_0_0_10"/>
<dbReference type="SUPFAM" id="SSF49299">
    <property type="entry name" value="PKD domain"/>
    <property type="match status" value="1"/>
</dbReference>
<dbReference type="InterPro" id="IPR013783">
    <property type="entry name" value="Ig-like_fold"/>
</dbReference>
<dbReference type="Pfam" id="PF13004">
    <property type="entry name" value="BACON"/>
    <property type="match status" value="1"/>
</dbReference>
<reference evidence="3 4" key="1">
    <citation type="journal article" date="2011" name="Stand. Genomic Sci.">
        <title>Complete genome sequence of Haliscomenobacter hydrossis type strain (O).</title>
        <authorList>
            <consortium name="US DOE Joint Genome Institute (JGI-PGF)"/>
            <person name="Daligault H."/>
            <person name="Lapidus A."/>
            <person name="Zeytun A."/>
            <person name="Nolan M."/>
            <person name="Lucas S."/>
            <person name="Del Rio T.G."/>
            <person name="Tice H."/>
            <person name="Cheng J.F."/>
            <person name="Tapia R."/>
            <person name="Han C."/>
            <person name="Goodwin L."/>
            <person name="Pitluck S."/>
            <person name="Liolios K."/>
            <person name="Pagani I."/>
            <person name="Ivanova N."/>
            <person name="Huntemann M."/>
            <person name="Mavromatis K."/>
            <person name="Mikhailova N."/>
            <person name="Pati A."/>
            <person name="Chen A."/>
            <person name="Palaniappan K."/>
            <person name="Land M."/>
            <person name="Hauser L."/>
            <person name="Brambilla E.M."/>
            <person name="Rohde M."/>
            <person name="Verbarg S."/>
            <person name="Goker M."/>
            <person name="Bristow J."/>
            <person name="Eisen J.A."/>
            <person name="Markowitz V."/>
            <person name="Hugenholtz P."/>
            <person name="Kyrpides N.C."/>
            <person name="Klenk H.P."/>
            <person name="Woyke T."/>
        </authorList>
    </citation>
    <scope>NUCLEOTIDE SEQUENCE [LARGE SCALE GENOMIC DNA]</scope>
    <source>
        <strain evidence="4">ATCC 27775 / DSM 1100 / LMG 10767 / O</strain>
    </source>
</reference>
<dbReference type="Pfam" id="PF18962">
    <property type="entry name" value="Por_Secre_tail"/>
    <property type="match status" value="1"/>
</dbReference>
<dbReference type="RefSeq" id="WP_013763817.1">
    <property type="nucleotide sequence ID" value="NC_015510.1"/>
</dbReference>
<keyword evidence="4" id="KW-1185">Reference proteome</keyword>
<proteinExistence type="predicted"/>
<reference key="2">
    <citation type="submission" date="2011-04" db="EMBL/GenBank/DDBJ databases">
        <title>Complete sequence of chromosome of Haliscomenobacter hydrossis DSM 1100.</title>
        <authorList>
            <consortium name="US DOE Joint Genome Institute (JGI-PGF)"/>
            <person name="Lucas S."/>
            <person name="Han J."/>
            <person name="Lapidus A."/>
            <person name="Bruce D."/>
            <person name="Goodwin L."/>
            <person name="Pitluck S."/>
            <person name="Peters L."/>
            <person name="Kyrpides N."/>
            <person name="Mavromatis K."/>
            <person name="Ivanova N."/>
            <person name="Ovchinnikova G."/>
            <person name="Pagani I."/>
            <person name="Daligault H."/>
            <person name="Detter J.C."/>
            <person name="Han C."/>
            <person name="Land M."/>
            <person name="Hauser L."/>
            <person name="Markowitz V."/>
            <person name="Cheng J.-F."/>
            <person name="Hugenholtz P."/>
            <person name="Woyke T."/>
            <person name="Wu D."/>
            <person name="Verbarg S."/>
            <person name="Frueling A."/>
            <person name="Brambilla E."/>
            <person name="Klenk H.-P."/>
            <person name="Eisen J.A."/>
        </authorList>
    </citation>
    <scope>NUCLEOTIDE SEQUENCE</scope>
    <source>
        <strain>DSM 1100</strain>
    </source>
</reference>
<dbReference type="AlphaFoldDB" id="F4KW75"/>